<feature type="DNA-binding region" description="H-T-H motif" evidence="4">
    <location>
        <begin position="29"/>
        <end position="48"/>
    </location>
</feature>
<dbReference type="GO" id="GO:0003677">
    <property type="term" value="F:DNA binding"/>
    <property type="evidence" value="ECO:0007669"/>
    <property type="project" value="UniProtKB-UniRule"/>
</dbReference>
<proteinExistence type="predicted"/>
<dbReference type="SUPFAM" id="SSF48498">
    <property type="entry name" value="Tetracyclin repressor-like, C-terminal domain"/>
    <property type="match status" value="1"/>
</dbReference>
<sequence>MARKANFCKQEKLEQAMMLFWSKGYANTSISDLTDTLAINRFSLYNSFGDKEALYYQALDNYLTSVSFPKLEPLRSSNSGIDTLCQFLSAFADKQKQDSCGCFIQNAVVEHAGENDEVLKRSNMLFDTLEQAIVSSLSHAQQRLEISDEQDVTAIGQFVICQMQGMRVLGKAKRHKEIDVATRVLCDYLRRLNAKTAS</sequence>
<dbReference type="InterPro" id="IPR036271">
    <property type="entry name" value="Tet_transcr_reg_TetR-rel_C_sf"/>
</dbReference>
<keyword evidence="1" id="KW-0805">Transcription regulation</keyword>
<dbReference type="RefSeq" id="WP_353500190.1">
    <property type="nucleotide sequence ID" value="NZ_CP115921.1"/>
</dbReference>
<evidence type="ECO:0000256" key="1">
    <source>
        <dbReference type="ARBA" id="ARBA00023015"/>
    </source>
</evidence>
<evidence type="ECO:0000313" key="6">
    <source>
        <dbReference type="EMBL" id="XCD19066.1"/>
    </source>
</evidence>
<evidence type="ECO:0000259" key="5">
    <source>
        <dbReference type="PROSITE" id="PS50977"/>
    </source>
</evidence>
<dbReference type="PROSITE" id="PS50977">
    <property type="entry name" value="HTH_TETR_2"/>
    <property type="match status" value="1"/>
</dbReference>
<reference evidence="6" key="1">
    <citation type="submission" date="2023-01" db="EMBL/GenBank/DDBJ databases">
        <title>Vibrio sp. CB1-14 genome sequencing.</title>
        <authorList>
            <person name="Otstavnykh N."/>
            <person name="Isaeva M."/>
            <person name="Meleshko D."/>
        </authorList>
    </citation>
    <scope>NUCLEOTIDE SEQUENCE</scope>
    <source>
        <strain evidence="6">CB1-14</strain>
    </source>
</reference>
<evidence type="ECO:0000256" key="4">
    <source>
        <dbReference type="PROSITE-ProRule" id="PRU00335"/>
    </source>
</evidence>
<dbReference type="KEGG" id="vck:PG915_22070"/>
<gene>
    <name evidence="6" type="ORF">PG915_22070</name>
</gene>
<evidence type="ECO:0000256" key="3">
    <source>
        <dbReference type="ARBA" id="ARBA00023163"/>
    </source>
</evidence>
<keyword evidence="3" id="KW-0804">Transcription</keyword>
<protein>
    <submittedName>
        <fullName evidence="6">TetR/AcrR family transcriptional regulator</fullName>
    </submittedName>
</protein>
<evidence type="ECO:0000256" key="2">
    <source>
        <dbReference type="ARBA" id="ARBA00023125"/>
    </source>
</evidence>
<feature type="domain" description="HTH tetR-type" evidence="5">
    <location>
        <begin position="6"/>
        <end position="66"/>
    </location>
</feature>
<dbReference type="InterPro" id="IPR009057">
    <property type="entry name" value="Homeodomain-like_sf"/>
</dbReference>
<organism evidence="6">
    <name type="scientific">Vibrio chaetopteri</name>
    <dbReference type="NCBI Taxonomy" id="3016528"/>
    <lineage>
        <taxon>Bacteria</taxon>
        <taxon>Pseudomonadati</taxon>
        <taxon>Pseudomonadota</taxon>
        <taxon>Gammaproteobacteria</taxon>
        <taxon>Vibrionales</taxon>
        <taxon>Vibrionaceae</taxon>
        <taxon>Vibrio</taxon>
    </lineage>
</organism>
<dbReference type="AlphaFoldDB" id="A0AAU8BSN2"/>
<keyword evidence="2 4" id="KW-0238">DNA-binding</keyword>
<dbReference type="InterPro" id="IPR011075">
    <property type="entry name" value="TetR_C"/>
</dbReference>
<accession>A0AAU8BSN2</accession>
<dbReference type="EMBL" id="CP115921">
    <property type="protein sequence ID" value="XCD19066.1"/>
    <property type="molecule type" value="Genomic_DNA"/>
</dbReference>
<dbReference type="SUPFAM" id="SSF46689">
    <property type="entry name" value="Homeodomain-like"/>
    <property type="match status" value="1"/>
</dbReference>
<name>A0AAU8BSN2_9VIBR</name>
<dbReference type="PANTHER" id="PTHR47506:SF10">
    <property type="entry name" value="TRANSCRIPTIONAL REGULATORY PROTEIN"/>
    <property type="match status" value="1"/>
</dbReference>
<dbReference type="Gene3D" id="1.10.357.10">
    <property type="entry name" value="Tetracycline Repressor, domain 2"/>
    <property type="match status" value="1"/>
</dbReference>
<dbReference type="PANTHER" id="PTHR47506">
    <property type="entry name" value="TRANSCRIPTIONAL REGULATORY PROTEIN"/>
    <property type="match status" value="1"/>
</dbReference>
<dbReference type="Pfam" id="PF16925">
    <property type="entry name" value="TetR_C_13"/>
    <property type="match status" value="1"/>
</dbReference>
<dbReference type="InterPro" id="IPR001647">
    <property type="entry name" value="HTH_TetR"/>
</dbReference>
<dbReference type="Gene3D" id="1.10.10.60">
    <property type="entry name" value="Homeodomain-like"/>
    <property type="match status" value="1"/>
</dbReference>
<dbReference type="Pfam" id="PF00440">
    <property type="entry name" value="TetR_N"/>
    <property type="match status" value="1"/>
</dbReference>